<organism evidence="1 2">
    <name type="scientific">Scopulibacillus darangshiensis</name>
    <dbReference type="NCBI Taxonomy" id="442528"/>
    <lineage>
        <taxon>Bacteria</taxon>
        <taxon>Bacillati</taxon>
        <taxon>Bacillota</taxon>
        <taxon>Bacilli</taxon>
        <taxon>Bacillales</taxon>
        <taxon>Sporolactobacillaceae</taxon>
        <taxon>Scopulibacillus</taxon>
    </lineage>
</organism>
<comment type="caution">
    <text evidence="1">The sequence shown here is derived from an EMBL/GenBank/DDBJ whole genome shotgun (WGS) entry which is preliminary data.</text>
</comment>
<dbReference type="EMBL" id="SLXK01000025">
    <property type="protein sequence ID" value="TCP24486.1"/>
    <property type="molecule type" value="Genomic_DNA"/>
</dbReference>
<gene>
    <name evidence="1" type="ORF">EV207_12546</name>
</gene>
<keyword evidence="2" id="KW-1185">Reference proteome</keyword>
<proteinExistence type="predicted"/>
<dbReference type="Proteomes" id="UP000295416">
    <property type="component" value="Unassembled WGS sequence"/>
</dbReference>
<evidence type="ECO:0000313" key="1">
    <source>
        <dbReference type="EMBL" id="TCP24486.1"/>
    </source>
</evidence>
<dbReference type="RefSeq" id="WP_279389198.1">
    <property type="nucleotide sequence ID" value="NZ_SLXK01000025.1"/>
</dbReference>
<reference evidence="1 2" key="1">
    <citation type="submission" date="2019-03" db="EMBL/GenBank/DDBJ databases">
        <title>Genomic Encyclopedia of Type Strains, Phase IV (KMG-IV): sequencing the most valuable type-strain genomes for metagenomic binning, comparative biology and taxonomic classification.</title>
        <authorList>
            <person name="Goeker M."/>
        </authorList>
    </citation>
    <scope>NUCLEOTIDE SEQUENCE [LARGE SCALE GENOMIC DNA]</scope>
    <source>
        <strain evidence="1 2">DSM 19377</strain>
    </source>
</reference>
<dbReference type="AlphaFoldDB" id="A0A4V2SLR8"/>
<protein>
    <submittedName>
        <fullName evidence="1">Uncharacterized protein</fullName>
    </submittedName>
</protein>
<accession>A0A4V2SLR8</accession>
<name>A0A4V2SLR8_9BACL</name>
<evidence type="ECO:0000313" key="2">
    <source>
        <dbReference type="Proteomes" id="UP000295416"/>
    </source>
</evidence>
<sequence>MAVKMSQKEVNKIMKKGFEHSEKYGFPLKNKKRKITKKMS</sequence>